<protein>
    <submittedName>
        <fullName evidence="2">Uncharacterized protein</fullName>
    </submittedName>
</protein>
<accession>X0SLV9</accession>
<reference evidence="2" key="1">
    <citation type="journal article" date="2014" name="Front. Microbiol.">
        <title>High frequency of phylogenetically diverse reductive dehalogenase-homologous genes in deep subseafloor sedimentary metagenomes.</title>
        <authorList>
            <person name="Kawai M."/>
            <person name="Futagami T."/>
            <person name="Toyoda A."/>
            <person name="Takaki Y."/>
            <person name="Nishi S."/>
            <person name="Hori S."/>
            <person name="Arai W."/>
            <person name="Tsubouchi T."/>
            <person name="Morono Y."/>
            <person name="Uchiyama I."/>
            <person name="Ito T."/>
            <person name="Fujiyama A."/>
            <person name="Inagaki F."/>
            <person name="Takami H."/>
        </authorList>
    </citation>
    <scope>NUCLEOTIDE SEQUENCE</scope>
    <source>
        <strain evidence="2">Expedition CK06-06</strain>
    </source>
</reference>
<organism evidence="2">
    <name type="scientific">marine sediment metagenome</name>
    <dbReference type="NCBI Taxonomy" id="412755"/>
    <lineage>
        <taxon>unclassified sequences</taxon>
        <taxon>metagenomes</taxon>
        <taxon>ecological metagenomes</taxon>
    </lineage>
</organism>
<comment type="caution">
    <text evidence="2">The sequence shown here is derived from an EMBL/GenBank/DDBJ whole genome shotgun (WGS) entry which is preliminary data.</text>
</comment>
<name>X0SLV9_9ZZZZ</name>
<dbReference type="AlphaFoldDB" id="X0SLV9"/>
<proteinExistence type="predicted"/>
<dbReference type="EMBL" id="BARS01009965">
    <property type="protein sequence ID" value="GAF82058.1"/>
    <property type="molecule type" value="Genomic_DNA"/>
</dbReference>
<gene>
    <name evidence="2" type="ORF">S01H1_18610</name>
</gene>
<feature type="transmembrane region" description="Helical" evidence="1">
    <location>
        <begin position="23"/>
        <end position="43"/>
    </location>
</feature>
<evidence type="ECO:0000256" key="1">
    <source>
        <dbReference type="SAM" id="Phobius"/>
    </source>
</evidence>
<keyword evidence="1" id="KW-0812">Transmembrane</keyword>
<sequence length="167" mass="19171">MKKRDNSINTMSTDKRPMSTNEYVGIAVIVVVLTLGLFFYINIKNQDINFSRRAFAGLINGRQAVQEMIDWENFKAVGADAGKTYSALPDDKEKADYQKAFIEQFSLGFRQTGGRFKSFINWRIYDNKGEDIIVAADYKDKDNQTILFTVSGYGPKKLEAVQWEQRR</sequence>
<keyword evidence="1" id="KW-0472">Membrane</keyword>
<evidence type="ECO:0000313" key="2">
    <source>
        <dbReference type="EMBL" id="GAF82058.1"/>
    </source>
</evidence>
<keyword evidence="1" id="KW-1133">Transmembrane helix</keyword>